<sequence length="187" mass="18970">MNDAAGMRITPITPRRIRRGRSLAAVLLMAGLALTACGGGSGGSAGASSSAAAGRGGGAAKGADSGKAVKYSECMRKNGVPDFPDPQDGKIQIKAGPGSDLNPDSPQFKAADQKCKAYAPNGTGMGAQDNTAMLKFAECMRKNGVPDFPDPEGGKMILKKGGGVDPDSPQFKAAQKTCQKLMPGGLQ</sequence>
<evidence type="ECO:0000313" key="4">
    <source>
        <dbReference type="Proteomes" id="UP001501822"/>
    </source>
</evidence>
<dbReference type="Proteomes" id="UP001501822">
    <property type="component" value="Unassembled WGS sequence"/>
</dbReference>
<evidence type="ECO:0000313" key="3">
    <source>
        <dbReference type="EMBL" id="GAA0359286.1"/>
    </source>
</evidence>
<dbReference type="RefSeq" id="WP_252804021.1">
    <property type="nucleotide sequence ID" value="NZ_BAAABM010000053.1"/>
</dbReference>
<name>A0ABN0XAD2_9ACTN</name>
<evidence type="ECO:0008006" key="5">
    <source>
        <dbReference type="Google" id="ProtNLM"/>
    </source>
</evidence>
<feature type="chain" id="PRO_5047516957" description="Lipoprotein" evidence="2">
    <location>
        <begin position="39"/>
        <end position="187"/>
    </location>
</feature>
<evidence type="ECO:0000256" key="1">
    <source>
        <dbReference type="SAM" id="MobiDB-lite"/>
    </source>
</evidence>
<gene>
    <name evidence="3" type="ORF">GCM10010151_56280</name>
</gene>
<evidence type="ECO:0000256" key="2">
    <source>
        <dbReference type="SAM" id="SignalP"/>
    </source>
</evidence>
<protein>
    <recommendedName>
        <fullName evidence="5">Lipoprotein</fullName>
    </recommendedName>
</protein>
<feature type="region of interest" description="Disordered" evidence="1">
    <location>
        <begin position="145"/>
        <end position="187"/>
    </location>
</feature>
<keyword evidence="4" id="KW-1185">Reference proteome</keyword>
<organism evidence="3 4">
    <name type="scientific">Actinoallomurus spadix</name>
    <dbReference type="NCBI Taxonomy" id="79912"/>
    <lineage>
        <taxon>Bacteria</taxon>
        <taxon>Bacillati</taxon>
        <taxon>Actinomycetota</taxon>
        <taxon>Actinomycetes</taxon>
        <taxon>Streptosporangiales</taxon>
        <taxon>Thermomonosporaceae</taxon>
        <taxon>Actinoallomurus</taxon>
    </lineage>
</organism>
<feature type="signal peptide" evidence="2">
    <location>
        <begin position="1"/>
        <end position="38"/>
    </location>
</feature>
<dbReference type="EMBL" id="BAAABM010000053">
    <property type="protein sequence ID" value="GAA0359286.1"/>
    <property type="molecule type" value="Genomic_DNA"/>
</dbReference>
<comment type="caution">
    <text evidence="3">The sequence shown here is derived from an EMBL/GenBank/DDBJ whole genome shotgun (WGS) entry which is preliminary data.</text>
</comment>
<keyword evidence="2" id="KW-0732">Signal</keyword>
<accession>A0ABN0XAD2</accession>
<feature type="region of interest" description="Disordered" evidence="1">
    <location>
        <begin position="45"/>
        <end position="64"/>
    </location>
</feature>
<reference evidence="3 4" key="1">
    <citation type="journal article" date="2019" name="Int. J. Syst. Evol. Microbiol.">
        <title>The Global Catalogue of Microorganisms (GCM) 10K type strain sequencing project: providing services to taxonomists for standard genome sequencing and annotation.</title>
        <authorList>
            <consortium name="The Broad Institute Genomics Platform"/>
            <consortium name="The Broad Institute Genome Sequencing Center for Infectious Disease"/>
            <person name="Wu L."/>
            <person name="Ma J."/>
        </authorList>
    </citation>
    <scope>NUCLEOTIDE SEQUENCE [LARGE SCALE GENOMIC DNA]</scope>
    <source>
        <strain evidence="3 4">JCM 3146</strain>
    </source>
</reference>
<proteinExistence type="predicted"/>
<feature type="region of interest" description="Disordered" evidence="1">
    <location>
        <begin position="80"/>
        <end position="104"/>
    </location>
</feature>